<evidence type="ECO:0000256" key="1">
    <source>
        <dbReference type="SAM" id="Phobius"/>
    </source>
</evidence>
<keyword evidence="1" id="KW-0812">Transmembrane</keyword>
<dbReference type="EMBL" id="CP002431">
    <property type="protein sequence ID" value="ADU63287.1"/>
    <property type="molecule type" value="Genomic_DNA"/>
</dbReference>
<keyword evidence="1" id="KW-0472">Membrane</keyword>
<evidence type="ECO:0000313" key="3">
    <source>
        <dbReference type="Proteomes" id="UP000002191"/>
    </source>
</evidence>
<protein>
    <submittedName>
        <fullName evidence="2">Uncharacterized protein</fullName>
    </submittedName>
</protein>
<dbReference type="Proteomes" id="UP000002191">
    <property type="component" value="Chromosome"/>
</dbReference>
<proteinExistence type="predicted"/>
<reference evidence="3" key="1">
    <citation type="submission" date="2010-12" db="EMBL/GenBank/DDBJ databases">
        <title>Complete sequence of Desulfovibrio aespoeensis Aspo-2.</title>
        <authorList>
            <consortium name="US DOE Joint Genome Institute"/>
            <person name="Lucas S."/>
            <person name="Copeland A."/>
            <person name="Lapidus A."/>
            <person name="Cheng J.-F."/>
            <person name="Goodwin L."/>
            <person name="Pitluck S."/>
            <person name="Chertkov O."/>
            <person name="Misra M."/>
            <person name="Detter J.C."/>
            <person name="Han C."/>
            <person name="Tapia R."/>
            <person name="Land M."/>
            <person name="Hauser L."/>
            <person name="Kyrpides N."/>
            <person name="Ivanova N."/>
            <person name="Ovchinnikova G."/>
            <person name="Pedersen K."/>
            <person name="Jagevall S."/>
            <person name="Hazen T."/>
            <person name="Woyke T."/>
        </authorList>
    </citation>
    <scope>NUCLEOTIDE SEQUENCE [LARGE SCALE GENOMIC DNA]</scope>
    <source>
        <strain evidence="3">ATCC 700646 / DSM 10631 / Aspo-2</strain>
    </source>
</reference>
<feature type="transmembrane region" description="Helical" evidence="1">
    <location>
        <begin position="6"/>
        <end position="28"/>
    </location>
</feature>
<dbReference type="AlphaFoldDB" id="E6VTC8"/>
<sequence length="37" mass="4238">MNYWSELGWMAVPMSGIEIGFALLMCYISHVMDKKKG</sequence>
<name>E6VTC8_PSEA9</name>
<gene>
    <name evidence="2" type="ordered locus">Daes_2281</name>
</gene>
<dbReference type="KEGG" id="das:Daes_2281"/>
<accession>E6VTC8</accession>
<dbReference type="HOGENOM" id="CLU_3342880_0_0_7"/>
<dbReference type="STRING" id="643562.Daes_2281"/>
<evidence type="ECO:0000313" key="2">
    <source>
        <dbReference type="EMBL" id="ADU63287.1"/>
    </source>
</evidence>
<reference evidence="2 3" key="2">
    <citation type="journal article" date="2014" name="Genome Announc.">
        <title>Complete Genome Sequence of the Subsurface, Mesophilic Sulfate-Reducing Bacterium Desulfovibrio aespoeensis Aspo-2.</title>
        <authorList>
            <person name="Pedersen K."/>
            <person name="Bengtsson A."/>
            <person name="Edlund J."/>
            <person name="Rabe L."/>
            <person name="Hazen T."/>
            <person name="Chakraborty R."/>
            <person name="Goodwin L."/>
            <person name="Shapiro N."/>
        </authorList>
    </citation>
    <scope>NUCLEOTIDE SEQUENCE [LARGE SCALE GENOMIC DNA]</scope>
    <source>
        <strain evidence="3">ATCC 700646 / DSM 10631 / Aspo-2</strain>
    </source>
</reference>
<keyword evidence="3" id="KW-1185">Reference proteome</keyword>
<organism evidence="2 3">
    <name type="scientific">Pseudodesulfovibrio aespoeensis (strain ATCC 700646 / DSM 10631 / Aspo-2)</name>
    <name type="common">Desulfovibrio aespoeensis</name>
    <dbReference type="NCBI Taxonomy" id="643562"/>
    <lineage>
        <taxon>Bacteria</taxon>
        <taxon>Pseudomonadati</taxon>
        <taxon>Thermodesulfobacteriota</taxon>
        <taxon>Desulfovibrionia</taxon>
        <taxon>Desulfovibrionales</taxon>
        <taxon>Desulfovibrionaceae</taxon>
    </lineage>
</organism>
<keyword evidence="1" id="KW-1133">Transmembrane helix</keyword>